<dbReference type="NCBIfam" id="TIGR01498">
    <property type="entry name" value="folK"/>
    <property type="match status" value="1"/>
</dbReference>
<evidence type="ECO:0000313" key="11">
    <source>
        <dbReference type="Proteomes" id="UP001549122"/>
    </source>
</evidence>
<dbReference type="RefSeq" id="WP_354363970.1">
    <property type="nucleotide sequence ID" value="NZ_JBEPLO010000003.1"/>
</dbReference>
<reference evidence="10 11" key="1">
    <citation type="submission" date="2024-06" db="EMBL/GenBank/DDBJ databases">
        <title>Genomic Encyclopedia of Type Strains, Phase IV (KMG-IV): sequencing the most valuable type-strain genomes for metagenomic binning, comparative biology and taxonomic classification.</title>
        <authorList>
            <person name="Goeker M."/>
        </authorList>
    </citation>
    <scope>NUCLEOTIDE SEQUENCE [LARGE SCALE GENOMIC DNA]</scope>
    <source>
        <strain evidence="10 11">DSM 28303</strain>
    </source>
</reference>
<dbReference type="EMBL" id="JBEPLO010000003">
    <property type="protein sequence ID" value="MET3557236.1"/>
    <property type="molecule type" value="Genomic_DNA"/>
</dbReference>
<dbReference type="PANTHER" id="PTHR43071">
    <property type="entry name" value="2-AMINO-4-HYDROXY-6-HYDROXYMETHYLDIHYDROPTERIDINE PYROPHOSPHOKINASE"/>
    <property type="match status" value="1"/>
</dbReference>
<evidence type="ECO:0000313" key="10">
    <source>
        <dbReference type="EMBL" id="MET3557236.1"/>
    </source>
</evidence>
<dbReference type="Gene3D" id="3.30.70.560">
    <property type="entry name" value="7,8-Dihydro-6-hydroxymethylpterin-pyrophosphokinase HPPK"/>
    <property type="match status" value="1"/>
</dbReference>
<keyword evidence="7" id="KW-0067">ATP-binding</keyword>
<dbReference type="PROSITE" id="PS00794">
    <property type="entry name" value="HPPK"/>
    <property type="match status" value="1"/>
</dbReference>
<proteinExistence type="predicted"/>
<keyword evidence="11" id="KW-1185">Reference proteome</keyword>
<sequence length="161" mass="17985">MSQVFLSLGSNMGNRANYLEQAVQGLKDLPATHLLAVSPLYETSAWGKTDQADFLNLCLSVDTGLSPQDLLRHTQALELSLGRERHEHWGPRTVDIDILLYGHEVIREPHLTIPHPLMQERAFVLVPLADIAPSFQHPIFMKSIAELLEEVDAEGVRLVSD</sequence>
<dbReference type="InterPro" id="IPR000550">
    <property type="entry name" value="Hppk"/>
</dbReference>
<evidence type="ECO:0000256" key="8">
    <source>
        <dbReference type="ARBA" id="ARBA00022909"/>
    </source>
</evidence>
<dbReference type="CDD" id="cd00483">
    <property type="entry name" value="HPPK"/>
    <property type="match status" value="1"/>
</dbReference>
<evidence type="ECO:0000256" key="2">
    <source>
        <dbReference type="ARBA" id="ARBA00005051"/>
    </source>
</evidence>
<keyword evidence="8" id="KW-0289">Folate biosynthesis</keyword>
<evidence type="ECO:0000256" key="4">
    <source>
        <dbReference type="ARBA" id="ARBA00022679"/>
    </source>
</evidence>
<evidence type="ECO:0000259" key="9">
    <source>
        <dbReference type="PROSITE" id="PS00794"/>
    </source>
</evidence>
<feature type="domain" description="7,8-dihydro-6-hydroxymethylpterin-pyrophosphokinase" evidence="9">
    <location>
        <begin position="88"/>
        <end position="99"/>
    </location>
</feature>
<keyword evidence="5" id="KW-0547">Nucleotide-binding</keyword>
<comment type="caution">
    <text evidence="10">The sequence shown here is derived from an EMBL/GenBank/DDBJ whole genome shotgun (WGS) entry which is preliminary data.</text>
</comment>
<comment type="catalytic activity">
    <reaction evidence="1">
        <text>6-hydroxymethyl-7,8-dihydropterin + ATP = (7,8-dihydropterin-6-yl)methyl diphosphate + AMP + H(+)</text>
        <dbReference type="Rhea" id="RHEA:11412"/>
        <dbReference type="ChEBI" id="CHEBI:15378"/>
        <dbReference type="ChEBI" id="CHEBI:30616"/>
        <dbReference type="ChEBI" id="CHEBI:44841"/>
        <dbReference type="ChEBI" id="CHEBI:72950"/>
        <dbReference type="ChEBI" id="CHEBI:456215"/>
        <dbReference type="EC" id="2.7.6.3"/>
    </reaction>
</comment>
<comment type="pathway">
    <text evidence="2">Cofactor biosynthesis; tetrahydrofolate biosynthesis; 2-amino-4-hydroxy-6-hydroxymethyl-7,8-dihydropteridine diphosphate from 7,8-dihydroneopterin triphosphate: step 4/4.</text>
</comment>
<dbReference type="PANTHER" id="PTHR43071:SF1">
    <property type="entry name" value="2-AMINO-4-HYDROXY-6-HYDROXYMETHYLDIHYDROPTERIDINE PYROPHOSPHOKINASE"/>
    <property type="match status" value="1"/>
</dbReference>
<keyword evidence="4 10" id="KW-0808">Transferase</keyword>
<organism evidence="10 11">
    <name type="scientific">Streptococcus rupicaprae</name>
    <dbReference type="NCBI Taxonomy" id="759619"/>
    <lineage>
        <taxon>Bacteria</taxon>
        <taxon>Bacillati</taxon>
        <taxon>Bacillota</taxon>
        <taxon>Bacilli</taxon>
        <taxon>Lactobacillales</taxon>
        <taxon>Streptococcaceae</taxon>
        <taxon>Streptococcus</taxon>
    </lineage>
</organism>
<gene>
    <name evidence="10" type="ORF">ABID29_000345</name>
</gene>
<evidence type="ECO:0000256" key="6">
    <source>
        <dbReference type="ARBA" id="ARBA00022777"/>
    </source>
</evidence>
<evidence type="ECO:0000256" key="7">
    <source>
        <dbReference type="ARBA" id="ARBA00022840"/>
    </source>
</evidence>
<evidence type="ECO:0000256" key="1">
    <source>
        <dbReference type="ARBA" id="ARBA00000198"/>
    </source>
</evidence>
<dbReference type="Proteomes" id="UP001549122">
    <property type="component" value="Unassembled WGS sequence"/>
</dbReference>
<name>A0ABV2FF95_9STRE</name>
<dbReference type="InterPro" id="IPR035907">
    <property type="entry name" value="Hppk_sf"/>
</dbReference>
<evidence type="ECO:0000256" key="3">
    <source>
        <dbReference type="ARBA" id="ARBA00013253"/>
    </source>
</evidence>
<dbReference type="Pfam" id="PF01288">
    <property type="entry name" value="HPPK"/>
    <property type="match status" value="1"/>
</dbReference>
<protein>
    <recommendedName>
        <fullName evidence="3">2-amino-4-hydroxy-6-hydroxymethyldihydropteridine diphosphokinase</fullName>
        <ecNumber evidence="3">2.7.6.3</ecNumber>
    </recommendedName>
</protein>
<accession>A0ABV2FF95</accession>
<evidence type="ECO:0000256" key="5">
    <source>
        <dbReference type="ARBA" id="ARBA00022741"/>
    </source>
</evidence>
<dbReference type="GO" id="GO:0003848">
    <property type="term" value="F:2-amino-4-hydroxy-6-hydroxymethyldihydropteridine diphosphokinase activity"/>
    <property type="evidence" value="ECO:0007669"/>
    <property type="project" value="UniProtKB-EC"/>
</dbReference>
<dbReference type="SUPFAM" id="SSF55083">
    <property type="entry name" value="6-hydroxymethyl-7,8-dihydropterin pyrophosphokinase, HPPK"/>
    <property type="match status" value="1"/>
</dbReference>
<keyword evidence="6" id="KW-0418">Kinase</keyword>
<dbReference type="EC" id="2.7.6.3" evidence="3"/>